<dbReference type="InterPro" id="IPR022062">
    <property type="entry name" value="DUF3618"/>
</dbReference>
<accession>A0A4V1Q7A9</accession>
<evidence type="ECO:0000256" key="1">
    <source>
        <dbReference type="SAM" id="Phobius"/>
    </source>
</evidence>
<keyword evidence="1" id="KW-0812">Transmembrane</keyword>
<name>A0A4V1Q7A9_9ACTN</name>
<keyword evidence="1" id="KW-0472">Membrane</keyword>
<keyword evidence="3" id="KW-1185">Reference proteome</keyword>
<dbReference type="EMBL" id="PPCV01000006">
    <property type="protein sequence ID" value="RXW31948.1"/>
    <property type="molecule type" value="Genomic_DNA"/>
</dbReference>
<organism evidence="2 3">
    <name type="scientific">Propioniciclava flava</name>
    <dbReference type="NCBI Taxonomy" id="2072026"/>
    <lineage>
        <taxon>Bacteria</taxon>
        <taxon>Bacillati</taxon>
        <taxon>Actinomycetota</taxon>
        <taxon>Actinomycetes</taxon>
        <taxon>Propionibacteriales</taxon>
        <taxon>Propionibacteriaceae</taxon>
        <taxon>Propioniciclava</taxon>
    </lineage>
</organism>
<evidence type="ECO:0000313" key="2">
    <source>
        <dbReference type="EMBL" id="RXW31948.1"/>
    </source>
</evidence>
<dbReference type="Pfam" id="PF12277">
    <property type="entry name" value="DUF3618"/>
    <property type="match status" value="1"/>
</dbReference>
<dbReference type="Proteomes" id="UP000290624">
    <property type="component" value="Unassembled WGS sequence"/>
</dbReference>
<proteinExistence type="predicted"/>
<comment type="caution">
    <text evidence="2">The sequence shown here is derived from an EMBL/GenBank/DDBJ whole genome shotgun (WGS) entry which is preliminary data.</text>
</comment>
<dbReference type="AlphaFoldDB" id="A0A4V1Q7A9"/>
<evidence type="ECO:0008006" key="4">
    <source>
        <dbReference type="Google" id="ProtNLM"/>
    </source>
</evidence>
<evidence type="ECO:0000313" key="3">
    <source>
        <dbReference type="Proteomes" id="UP000290624"/>
    </source>
</evidence>
<sequence length="145" mass="15081">MRQGVGDAIGVEQGEGGCRVAGLKSGHDCQPSFWHSGRRQRHWAKGAAVVDGTSNTARIEADIAAARTRLASNIEGLITQSHPKVIVARSVEDAKQFVADEVGGVKAQFVNPDGSLKTARALALAAALIGGVAFLVVVRSLARGN</sequence>
<protein>
    <recommendedName>
        <fullName evidence="4">DUF3618 domain-containing protein</fullName>
    </recommendedName>
</protein>
<reference evidence="2 3" key="1">
    <citation type="submission" date="2018-01" db="EMBL/GenBank/DDBJ databases">
        <title>Lactibacter flavus gen. nov., sp. nov., a novel bacterium of the family Propionibacteriaceae isolated from raw milk and dairy products.</title>
        <authorList>
            <person name="Wenning M."/>
            <person name="Breitenwieser F."/>
            <person name="Huptas C."/>
            <person name="von Neubeck M."/>
            <person name="Busse H.-J."/>
            <person name="Scherer S."/>
        </authorList>
    </citation>
    <scope>NUCLEOTIDE SEQUENCE [LARGE SCALE GENOMIC DNA]</scope>
    <source>
        <strain evidence="2 3">VG341</strain>
    </source>
</reference>
<keyword evidence="1" id="KW-1133">Transmembrane helix</keyword>
<gene>
    <name evidence="2" type="ORF">C1706_09575</name>
</gene>
<feature type="transmembrane region" description="Helical" evidence="1">
    <location>
        <begin position="121"/>
        <end position="142"/>
    </location>
</feature>
<dbReference type="OrthoDB" id="3733775at2"/>